<dbReference type="InterPro" id="IPR038566">
    <property type="entry name" value="Mediator_Med6_sf"/>
</dbReference>
<dbReference type="InterPro" id="IPR007018">
    <property type="entry name" value="Mediator_Med6"/>
</dbReference>
<feature type="compositionally biased region" description="Polar residues" evidence="7">
    <location>
        <begin position="231"/>
        <end position="240"/>
    </location>
</feature>
<dbReference type="Proteomes" id="UP000265515">
    <property type="component" value="Unassembled WGS sequence"/>
</dbReference>
<evidence type="ECO:0000256" key="5">
    <source>
        <dbReference type="ARBA" id="ARBA00023242"/>
    </source>
</evidence>
<dbReference type="Pfam" id="PF04934">
    <property type="entry name" value="Med6"/>
    <property type="match status" value="1"/>
</dbReference>
<comment type="caution">
    <text evidence="8">The sequence shown here is derived from an EMBL/GenBank/DDBJ whole genome shotgun (WGS) entry which is preliminary data.</text>
</comment>
<feature type="region of interest" description="Disordered" evidence="7">
    <location>
        <begin position="1"/>
        <end position="21"/>
    </location>
</feature>
<evidence type="ECO:0000256" key="2">
    <source>
        <dbReference type="ARBA" id="ARBA00007526"/>
    </source>
</evidence>
<proteinExistence type="inferred from homology"/>
<dbReference type="GO" id="GO:0006357">
    <property type="term" value="P:regulation of transcription by RNA polymerase II"/>
    <property type="evidence" value="ECO:0007669"/>
    <property type="project" value="InterPro"/>
</dbReference>
<dbReference type="STRING" id="69332.A0A388L2R8"/>
<reference evidence="8 9" key="1">
    <citation type="journal article" date="2018" name="Cell">
        <title>The Chara Genome: Secondary Complexity and Implications for Plant Terrestrialization.</title>
        <authorList>
            <person name="Nishiyama T."/>
            <person name="Sakayama H."/>
            <person name="Vries J.D."/>
            <person name="Buschmann H."/>
            <person name="Saint-Marcoux D."/>
            <person name="Ullrich K.K."/>
            <person name="Haas F.B."/>
            <person name="Vanderstraeten L."/>
            <person name="Becker D."/>
            <person name="Lang D."/>
            <person name="Vosolsobe S."/>
            <person name="Rombauts S."/>
            <person name="Wilhelmsson P.K.I."/>
            <person name="Janitza P."/>
            <person name="Kern R."/>
            <person name="Heyl A."/>
            <person name="Rumpler F."/>
            <person name="Villalobos L.I.A.C."/>
            <person name="Clay J.M."/>
            <person name="Skokan R."/>
            <person name="Toyoda A."/>
            <person name="Suzuki Y."/>
            <person name="Kagoshima H."/>
            <person name="Schijlen E."/>
            <person name="Tajeshwar N."/>
            <person name="Catarino B."/>
            <person name="Hetherington A.J."/>
            <person name="Saltykova A."/>
            <person name="Bonnot C."/>
            <person name="Breuninger H."/>
            <person name="Symeonidi A."/>
            <person name="Radhakrishnan G.V."/>
            <person name="Van Nieuwerburgh F."/>
            <person name="Deforce D."/>
            <person name="Chang C."/>
            <person name="Karol K.G."/>
            <person name="Hedrich R."/>
            <person name="Ulvskov P."/>
            <person name="Glockner G."/>
            <person name="Delwiche C.F."/>
            <person name="Petrasek J."/>
            <person name="Van de Peer Y."/>
            <person name="Friml J."/>
            <person name="Beilby M."/>
            <person name="Dolan L."/>
            <person name="Kohara Y."/>
            <person name="Sugano S."/>
            <person name="Fujiyama A."/>
            <person name="Delaux P.-M."/>
            <person name="Quint M."/>
            <person name="TheiBen G."/>
            <person name="Hagemann M."/>
            <person name="Harholt J."/>
            <person name="Dunand C."/>
            <person name="Zachgo S."/>
            <person name="Langdale J."/>
            <person name="Maumus F."/>
            <person name="Straeten D.V.D."/>
            <person name="Gould S.B."/>
            <person name="Rensing S.A."/>
        </authorList>
    </citation>
    <scope>NUCLEOTIDE SEQUENCE [LARGE SCALE GENOMIC DNA]</scope>
    <source>
        <strain evidence="8 9">S276</strain>
    </source>
</reference>
<evidence type="ECO:0000256" key="6">
    <source>
        <dbReference type="RuleBase" id="RU364143"/>
    </source>
</evidence>
<dbReference type="AlphaFoldDB" id="A0A388L2R8"/>
<evidence type="ECO:0000313" key="9">
    <source>
        <dbReference type="Proteomes" id="UP000265515"/>
    </source>
</evidence>
<keyword evidence="4 6" id="KW-0804">Transcription</keyword>
<keyword evidence="5 6" id="KW-0539">Nucleus</keyword>
<evidence type="ECO:0000256" key="7">
    <source>
        <dbReference type="SAM" id="MobiDB-lite"/>
    </source>
</evidence>
<evidence type="ECO:0000256" key="4">
    <source>
        <dbReference type="ARBA" id="ARBA00023163"/>
    </source>
</evidence>
<dbReference type="Gene3D" id="3.10.450.580">
    <property type="entry name" value="Mediator complex, subunit Med6"/>
    <property type="match status" value="1"/>
</dbReference>
<feature type="compositionally biased region" description="Low complexity" evidence="7">
    <location>
        <begin position="241"/>
        <end position="253"/>
    </location>
</feature>
<accession>A0A388L2R8</accession>
<dbReference type="OrthoDB" id="344220at2759"/>
<dbReference type="EMBL" id="BFEA01000248">
    <property type="protein sequence ID" value="GBG76610.1"/>
    <property type="molecule type" value="Genomic_DNA"/>
</dbReference>
<name>A0A388L2R8_CHABU</name>
<dbReference type="PANTHER" id="PTHR13104">
    <property type="entry name" value="MED-6-RELATED"/>
    <property type="match status" value="1"/>
</dbReference>
<dbReference type="Gramene" id="GBG76610">
    <property type="protein sequence ID" value="GBG76610"/>
    <property type="gene ID" value="CBR_g22489"/>
</dbReference>
<evidence type="ECO:0000313" key="8">
    <source>
        <dbReference type="EMBL" id="GBG76610.1"/>
    </source>
</evidence>
<comment type="similarity">
    <text evidence="2 6">Belongs to the Mediator complex subunit 6 family.</text>
</comment>
<comment type="subunit">
    <text evidence="6">Component of the Mediator complex.</text>
</comment>
<dbReference type="GO" id="GO:0016592">
    <property type="term" value="C:mediator complex"/>
    <property type="evidence" value="ECO:0007669"/>
    <property type="project" value="EnsemblPlants"/>
</dbReference>
<keyword evidence="6" id="KW-0010">Activator</keyword>
<dbReference type="GO" id="GO:0003712">
    <property type="term" value="F:transcription coregulator activity"/>
    <property type="evidence" value="ECO:0007669"/>
    <property type="project" value="InterPro"/>
</dbReference>
<organism evidence="8 9">
    <name type="scientific">Chara braunii</name>
    <name type="common">Braun's stonewort</name>
    <dbReference type="NCBI Taxonomy" id="69332"/>
    <lineage>
        <taxon>Eukaryota</taxon>
        <taxon>Viridiplantae</taxon>
        <taxon>Streptophyta</taxon>
        <taxon>Charophyceae</taxon>
        <taxon>Charales</taxon>
        <taxon>Characeae</taxon>
        <taxon>Chara</taxon>
    </lineage>
</organism>
<comment type="subcellular location">
    <subcellularLocation>
        <location evidence="1 6">Nucleus</location>
    </subcellularLocation>
</comment>
<dbReference type="OMA" id="FSHISKM"/>
<evidence type="ECO:0000256" key="3">
    <source>
        <dbReference type="ARBA" id="ARBA00023015"/>
    </source>
</evidence>
<keyword evidence="9" id="KW-1185">Reference proteome</keyword>
<feature type="region of interest" description="Disordered" evidence="7">
    <location>
        <begin position="206"/>
        <end position="292"/>
    </location>
</feature>
<sequence length="292" mass="30936">MGAPPPPMGLGPGAPGDPVPTDQTGVCFRDQIWLSTFPLIRASVLDYFALSPFYDGNCNNQLLRNSGKDPALLSTMTTGFEYVVRDAIEPHLFIIRKQVRGRNPEVVTPIAAYYVLDGSIYQAPSLHAVIGSRLARALHHIRGAFTEVATKLDRTLSDLEAKEGDSKGEGDEKKADDSKDSSAKRLLDIREVLRNDQIIASVFQKLPQAPPPPPLPAFLVRPPPQAPVEGSQDQTTEKQQGPSAASGSGAPAMSGGGKDAGGANKQRNKGGEGAVSAPPDQGPAKRARTSVA</sequence>
<feature type="compositionally biased region" description="Pro residues" evidence="7">
    <location>
        <begin position="208"/>
        <end position="226"/>
    </location>
</feature>
<protein>
    <recommendedName>
        <fullName evidence="6">Mediator of RNA polymerase II transcription subunit 6</fullName>
    </recommendedName>
    <alternativeName>
        <fullName evidence="6">Mediator complex subunit 6</fullName>
    </alternativeName>
</protein>
<gene>
    <name evidence="6" type="primary">MED6</name>
    <name evidence="8" type="ORF">CBR_g22489</name>
</gene>
<evidence type="ECO:0000256" key="1">
    <source>
        <dbReference type="ARBA" id="ARBA00004123"/>
    </source>
</evidence>
<comment type="function">
    <text evidence="6">Component of the Mediator complex, a coactivator involved in the regulated transcription of nearly all RNA polymerase II-dependent genes. Mediator functions as a bridge to convey information from gene-specific regulatory proteins to the basal RNA polymerase II transcription machinery. Mediator is recruited to promoters by direct interactions with regulatory proteins and serves as a scaffold for the assembly of a functional preinitiation complex with RNA polymerase II and the general transcription factors.</text>
</comment>
<feature type="region of interest" description="Disordered" evidence="7">
    <location>
        <begin position="160"/>
        <end position="182"/>
    </location>
</feature>
<keyword evidence="3 6" id="KW-0805">Transcription regulation</keyword>